<dbReference type="InterPro" id="IPR021739">
    <property type="entry name" value="SaV-like"/>
</dbReference>
<dbReference type="AlphaFoldDB" id="A0AAU9DID1"/>
<accession>A0AAU9DID1</accession>
<dbReference type="Pfam" id="PF11753">
    <property type="entry name" value="DUF3310"/>
    <property type="match status" value="1"/>
</dbReference>
<dbReference type="Proteomes" id="UP001321804">
    <property type="component" value="Chromosome"/>
</dbReference>
<dbReference type="RefSeq" id="WP_317698477.1">
    <property type="nucleotide sequence ID" value="NZ_AP026801.1"/>
</dbReference>
<dbReference type="KEGG" id="xak:KIMC2_10790"/>
<sequence length="132" mass="15964">MEVYDDVNNPRHYTEYYPLQPIDVIENTQMSYNLGQIFKYLVRAPYKNNELEDLKKAKYYVKLLKSEEIKNFLNFPFSKKYIYEFFEKALDKNALSPFIFFNAFDESFANKDDQSFVKLLKEQIESRIEYLS</sequence>
<evidence type="ECO:0008006" key="3">
    <source>
        <dbReference type="Google" id="ProtNLM"/>
    </source>
</evidence>
<keyword evidence="2" id="KW-1185">Reference proteome</keyword>
<organism evidence="1 2">
    <name type="scientific">Xylocopilactobacillus apis</name>
    <dbReference type="NCBI Taxonomy" id="2932183"/>
    <lineage>
        <taxon>Bacteria</taxon>
        <taxon>Bacillati</taxon>
        <taxon>Bacillota</taxon>
        <taxon>Bacilli</taxon>
        <taxon>Lactobacillales</taxon>
        <taxon>Lactobacillaceae</taxon>
        <taxon>Xylocopilactobacillus</taxon>
    </lineage>
</organism>
<gene>
    <name evidence="1" type="ORF">KIMC2_10790</name>
</gene>
<name>A0AAU9DID1_9LACO</name>
<dbReference type="EMBL" id="AP026801">
    <property type="protein sequence ID" value="BDR56517.1"/>
    <property type="molecule type" value="Genomic_DNA"/>
</dbReference>
<evidence type="ECO:0000313" key="2">
    <source>
        <dbReference type="Proteomes" id="UP001321804"/>
    </source>
</evidence>
<proteinExistence type="predicted"/>
<reference evidence="1 2" key="1">
    <citation type="journal article" date="2023" name="Microbiol. Spectr.">
        <title>Symbiosis of Carpenter Bees with Uncharacterized Lactic Acid Bacteria Showing NAD Auxotrophy.</title>
        <authorList>
            <person name="Kawasaki S."/>
            <person name="Ozawa K."/>
            <person name="Mori T."/>
            <person name="Yamamoto A."/>
            <person name="Ito M."/>
            <person name="Ohkuma M."/>
            <person name="Sakamoto M."/>
            <person name="Matsutani M."/>
        </authorList>
    </citation>
    <scope>NUCLEOTIDE SEQUENCE [LARGE SCALE GENOMIC DNA]</scope>
    <source>
        <strain evidence="1 2">KimC2</strain>
    </source>
</reference>
<protein>
    <recommendedName>
        <fullName evidence="3">DUF3310 domain-containing protein</fullName>
    </recommendedName>
</protein>
<evidence type="ECO:0000313" key="1">
    <source>
        <dbReference type="EMBL" id="BDR56517.1"/>
    </source>
</evidence>